<dbReference type="Gene3D" id="1.20.144.10">
    <property type="entry name" value="Phosphatidic acid phosphatase type 2/haloperoxidase"/>
    <property type="match status" value="1"/>
</dbReference>
<evidence type="ECO:0000313" key="4">
    <source>
        <dbReference type="EMBL" id="BFP48865.1"/>
    </source>
</evidence>
<reference evidence="4" key="1">
    <citation type="submission" date="2024-07" db="EMBL/GenBank/DDBJ databases">
        <title>Complete genome sequences of cellulolytic bacteria, Kitasatospora sp. CMC57 and Streptomyces sp. CMC78, isolated from Japanese agricultural soil.</title>
        <authorList>
            <person name="Hashimoto T."/>
            <person name="Ito M."/>
            <person name="Iwamoto M."/>
            <person name="Fukahori D."/>
            <person name="Shoda T."/>
            <person name="Sakoda M."/>
            <person name="Morohoshi T."/>
            <person name="Mitsuboshi M."/>
            <person name="Nishizawa T."/>
        </authorList>
    </citation>
    <scope>NUCLEOTIDE SEQUENCE</scope>
    <source>
        <strain evidence="4">CMC57</strain>
    </source>
</reference>
<dbReference type="InterPro" id="IPR036938">
    <property type="entry name" value="PAP2/HPO_sf"/>
</dbReference>
<name>A0AB33KBV4_9ACTN</name>
<feature type="transmembrane region" description="Helical" evidence="2">
    <location>
        <begin position="185"/>
        <end position="205"/>
    </location>
</feature>
<feature type="transmembrane region" description="Helical" evidence="2">
    <location>
        <begin position="28"/>
        <end position="49"/>
    </location>
</feature>
<dbReference type="AlphaFoldDB" id="A0AB33KBV4"/>
<dbReference type="SMART" id="SM00014">
    <property type="entry name" value="acidPPc"/>
    <property type="match status" value="1"/>
</dbReference>
<keyword evidence="2" id="KW-0812">Transmembrane</keyword>
<accession>A0AB33KBV4</accession>
<dbReference type="Pfam" id="PF01569">
    <property type="entry name" value="PAP2"/>
    <property type="match status" value="1"/>
</dbReference>
<organism evidence="4">
    <name type="scientific">Kitasatospora sp. CMC57</name>
    <dbReference type="NCBI Taxonomy" id="3231513"/>
    <lineage>
        <taxon>Bacteria</taxon>
        <taxon>Bacillati</taxon>
        <taxon>Actinomycetota</taxon>
        <taxon>Actinomycetes</taxon>
        <taxon>Kitasatosporales</taxon>
        <taxon>Streptomycetaceae</taxon>
        <taxon>Kitasatospora</taxon>
    </lineage>
</organism>
<gene>
    <name evidence="4" type="ORF">KCMC57_52330</name>
</gene>
<dbReference type="PANTHER" id="PTHR14969">
    <property type="entry name" value="SPHINGOSINE-1-PHOSPHATE PHOSPHOHYDROLASE"/>
    <property type="match status" value="1"/>
</dbReference>
<sequence length="267" mass="28744">MKTDYRRLLRRLPHRPRRAADRRFGRRLLVAVGAFTLASVPAGVLLVLIEARWTPLAELDRGAAVHLHTAVLRHPELLSVLRALTNWVWDPVTMRLLVTATVGWLIHRRAWRLAAWAAATEIAAGLTGFLVKEAVGRVRPSLPDPVALAPGYSFPSGHAMTAAASCAVLLLVWVPVMPRSLRPAAWALAAVSVLGVGFTRVALGVHWASDVLGGWLLGVGLVVATAWAFDAWRRETGRGVPPAADGLEPELANAGPEGPEESAPAQR</sequence>
<proteinExistence type="predicted"/>
<keyword evidence="2" id="KW-0472">Membrane</keyword>
<feature type="transmembrane region" description="Helical" evidence="2">
    <location>
        <begin position="151"/>
        <end position="173"/>
    </location>
</feature>
<protein>
    <recommendedName>
        <fullName evidence="3">Phosphatidic acid phosphatase type 2/haloperoxidase domain-containing protein</fullName>
    </recommendedName>
</protein>
<feature type="transmembrane region" description="Helical" evidence="2">
    <location>
        <begin position="211"/>
        <end position="229"/>
    </location>
</feature>
<dbReference type="PANTHER" id="PTHR14969:SF13">
    <property type="entry name" value="AT30094P"/>
    <property type="match status" value="1"/>
</dbReference>
<evidence type="ECO:0000256" key="1">
    <source>
        <dbReference type="SAM" id="MobiDB-lite"/>
    </source>
</evidence>
<feature type="transmembrane region" description="Helical" evidence="2">
    <location>
        <begin position="113"/>
        <end position="131"/>
    </location>
</feature>
<keyword evidence="2" id="KW-1133">Transmembrane helix</keyword>
<feature type="region of interest" description="Disordered" evidence="1">
    <location>
        <begin position="239"/>
        <end position="267"/>
    </location>
</feature>
<dbReference type="InterPro" id="IPR000326">
    <property type="entry name" value="PAP2/HPO"/>
</dbReference>
<evidence type="ECO:0000256" key="2">
    <source>
        <dbReference type="SAM" id="Phobius"/>
    </source>
</evidence>
<evidence type="ECO:0000259" key="3">
    <source>
        <dbReference type="SMART" id="SM00014"/>
    </source>
</evidence>
<dbReference type="RefSeq" id="WP_407991041.1">
    <property type="nucleotide sequence ID" value="NZ_AP035881.2"/>
</dbReference>
<dbReference type="EMBL" id="AP035881">
    <property type="protein sequence ID" value="BFP48865.1"/>
    <property type="molecule type" value="Genomic_DNA"/>
</dbReference>
<dbReference type="SUPFAM" id="SSF48317">
    <property type="entry name" value="Acid phosphatase/Vanadium-dependent haloperoxidase"/>
    <property type="match status" value="1"/>
</dbReference>
<feature type="domain" description="Phosphatidic acid phosphatase type 2/haloperoxidase" evidence="3">
    <location>
        <begin position="111"/>
        <end position="226"/>
    </location>
</feature>
<feature type="transmembrane region" description="Helical" evidence="2">
    <location>
        <begin position="87"/>
        <end position="106"/>
    </location>
</feature>